<dbReference type="InterPro" id="IPR036866">
    <property type="entry name" value="RibonucZ/Hydroxyglut_hydro"/>
</dbReference>
<dbReference type="AlphaFoldDB" id="A0ABD3SFU4"/>
<accession>A0ABD3SFU4</accession>
<comment type="caution">
    <text evidence="3">The sequence shown here is derived from an EMBL/GenBank/DDBJ whole genome shotgun (WGS) entry which is preliminary data.</text>
</comment>
<dbReference type="InterPro" id="IPR051682">
    <property type="entry name" value="Mito_Persulfide_Diox"/>
</dbReference>
<dbReference type="SMART" id="SM00849">
    <property type="entry name" value="Lactamase_B"/>
    <property type="match status" value="1"/>
</dbReference>
<sequence length="296" mass="32486">MSSDPKPRVHGIFHKGTSTMTFIVTDPTSLATVILDSVLDYDAPSGRTSNEHNEKVAEYCRVHSLDVRYILETHVHADHLTGAMYLKGLYPDAKTGIGSRVTEVQQTFSSIFNLSDLRADGSQFDLLFDDGDEFSLGSVTCRVIHTPGHTPACVCYVIGDAVFTGDTIFMPDFGTARCDFPGGSSFDLYDSVMTGLYGKLDDSTRVFVGHDYQPGGRELQFETTIGEEKRSNKQLNATTSKDEFAAWRSERDGALGMPNLILPALQVNLRGGRMPTPESNGVSYLKIPVNLIGREK</sequence>
<proteinExistence type="predicted"/>
<gene>
    <name evidence="3" type="ORF">ACHAXA_010061</name>
</gene>
<dbReference type="PANTHER" id="PTHR43084">
    <property type="entry name" value="PERSULFIDE DIOXYGENASE ETHE1"/>
    <property type="match status" value="1"/>
</dbReference>
<dbReference type="EMBL" id="JALLPB020000044">
    <property type="protein sequence ID" value="KAL3823177.1"/>
    <property type="molecule type" value="Genomic_DNA"/>
</dbReference>
<dbReference type="InterPro" id="IPR001279">
    <property type="entry name" value="Metallo-B-lactamas"/>
</dbReference>
<dbReference type="InterPro" id="IPR044528">
    <property type="entry name" value="POD-like_MBL-fold"/>
</dbReference>
<dbReference type="CDD" id="cd07724">
    <property type="entry name" value="POD-like_MBL-fold"/>
    <property type="match status" value="1"/>
</dbReference>
<dbReference type="Pfam" id="PF00753">
    <property type="entry name" value="Lactamase_B"/>
    <property type="match status" value="1"/>
</dbReference>
<dbReference type="Gene3D" id="3.60.15.10">
    <property type="entry name" value="Ribonuclease Z/Hydroxyacylglutathione hydrolase-like"/>
    <property type="match status" value="1"/>
</dbReference>
<dbReference type="PANTHER" id="PTHR43084:SF1">
    <property type="entry name" value="PERSULFIDE DIOXYGENASE ETHE1, MITOCHONDRIAL"/>
    <property type="match status" value="1"/>
</dbReference>
<evidence type="ECO:0000259" key="2">
    <source>
        <dbReference type="SMART" id="SM00849"/>
    </source>
</evidence>
<dbReference type="GO" id="GO:0046872">
    <property type="term" value="F:metal ion binding"/>
    <property type="evidence" value="ECO:0007669"/>
    <property type="project" value="UniProtKB-KW"/>
</dbReference>
<feature type="domain" description="Metallo-beta-lactamase" evidence="2">
    <location>
        <begin position="17"/>
        <end position="210"/>
    </location>
</feature>
<evidence type="ECO:0000313" key="4">
    <source>
        <dbReference type="Proteomes" id="UP001530377"/>
    </source>
</evidence>
<evidence type="ECO:0000313" key="3">
    <source>
        <dbReference type="EMBL" id="KAL3823177.1"/>
    </source>
</evidence>
<keyword evidence="1" id="KW-0479">Metal-binding</keyword>
<organism evidence="3 4">
    <name type="scientific">Cyclostephanos tholiformis</name>
    <dbReference type="NCBI Taxonomy" id="382380"/>
    <lineage>
        <taxon>Eukaryota</taxon>
        <taxon>Sar</taxon>
        <taxon>Stramenopiles</taxon>
        <taxon>Ochrophyta</taxon>
        <taxon>Bacillariophyta</taxon>
        <taxon>Coscinodiscophyceae</taxon>
        <taxon>Thalassiosirophycidae</taxon>
        <taxon>Stephanodiscales</taxon>
        <taxon>Stephanodiscaceae</taxon>
        <taxon>Cyclostephanos</taxon>
    </lineage>
</organism>
<dbReference type="Proteomes" id="UP001530377">
    <property type="component" value="Unassembled WGS sequence"/>
</dbReference>
<reference evidence="3 4" key="1">
    <citation type="submission" date="2024-10" db="EMBL/GenBank/DDBJ databases">
        <title>Updated reference genomes for cyclostephanoid diatoms.</title>
        <authorList>
            <person name="Roberts W.R."/>
            <person name="Alverson A.J."/>
        </authorList>
    </citation>
    <scope>NUCLEOTIDE SEQUENCE [LARGE SCALE GENOMIC DNA]</scope>
    <source>
        <strain evidence="3 4">AJA228-03</strain>
    </source>
</reference>
<evidence type="ECO:0000256" key="1">
    <source>
        <dbReference type="ARBA" id="ARBA00022723"/>
    </source>
</evidence>
<dbReference type="SUPFAM" id="SSF56281">
    <property type="entry name" value="Metallo-hydrolase/oxidoreductase"/>
    <property type="match status" value="1"/>
</dbReference>
<name>A0ABD3SFU4_9STRA</name>
<keyword evidence="4" id="KW-1185">Reference proteome</keyword>
<protein>
    <recommendedName>
        <fullName evidence="2">Metallo-beta-lactamase domain-containing protein</fullName>
    </recommendedName>
</protein>